<evidence type="ECO:0000313" key="7">
    <source>
        <dbReference type="Proteomes" id="UP000321960"/>
    </source>
</evidence>
<reference evidence="8" key="2">
    <citation type="journal article" date="2019" name="Int. J. Syst. Evol. Microbiol.">
        <title>The Global Catalogue of Microorganisms (GCM) 10K type strain sequencing project: providing services to taxonomists for standard genome sequencing and annotation.</title>
        <authorList>
            <consortium name="The Broad Institute Genomics Platform"/>
            <consortium name="The Broad Institute Genome Sequencing Center for Infectious Disease"/>
            <person name="Wu L."/>
            <person name="Ma J."/>
        </authorList>
    </citation>
    <scope>NUCLEOTIDE SEQUENCE [LARGE SCALE GENOMIC DNA]</scope>
    <source>
        <strain evidence="8">NBRC 107715</strain>
    </source>
</reference>
<evidence type="ECO:0000259" key="4">
    <source>
        <dbReference type="PROSITE" id="PS50887"/>
    </source>
</evidence>
<dbReference type="NCBIfam" id="TIGR00254">
    <property type="entry name" value="GGDEF"/>
    <property type="match status" value="1"/>
</dbReference>
<feature type="transmembrane region" description="Helical" evidence="1">
    <location>
        <begin position="180"/>
        <end position="197"/>
    </location>
</feature>
<dbReference type="InterPro" id="IPR001633">
    <property type="entry name" value="EAL_dom"/>
</dbReference>
<keyword evidence="1" id="KW-0472">Membrane</keyword>
<feature type="domain" description="PAC" evidence="2">
    <location>
        <begin position="323"/>
        <end position="374"/>
    </location>
</feature>
<proteinExistence type="predicted"/>
<reference evidence="6" key="1">
    <citation type="journal article" date="2014" name="Int. J. Syst. Evol. Microbiol.">
        <title>Complete genome of a new Firmicutes species belonging to the dominant human colonic microbiota ('Ruminococcus bicirculans') reveals two chromosomes and a selective capacity to utilize plant glucans.</title>
        <authorList>
            <consortium name="NISC Comparative Sequencing Program"/>
            <person name="Wegmann U."/>
            <person name="Louis P."/>
            <person name="Goesmann A."/>
            <person name="Henrissat B."/>
            <person name="Duncan S.H."/>
            <person name="Flint H.J."/>
        </authorList>
    </citation>
    <scope>NUCLEOTIDE SEQUENCE</scope>
    <source>
        <strain evidence="6">NBRC 107715</strain>
    </source>
</reference>
<dbReference type="PROSITE" id="PS50883">
    <property type="entry name" value="EAL"/>
    <property type="match status" value="1"/>
</dbReference>
<dbReference type="InterPro" id="IPR043128">
    <property type="entry name" value="Rev_trsase/Diguanyl_cyclase"/>
</dbReference>
<dbReference type="Pfam" id="PF00990">
    <property type="entry name" value="GGDEF"/>
    <property type="match status" value="1"/>
</dbReference>
<keyword evidence="1" id="KW-1133">Transmembrane helix</keyword>
<feature type="transmembrane region" description="Helical" evidence="1">
    <location>
        <begin position="203"/>
        <end position="222"/>
    </location>
</feature>
<evidence type="ECO:0000313" key="5">
    <source>
        <dbReference type="EMBL" id="GEP03879.1"/>
    </source>
</evidence>
<dbReference type="EMBL" id="BJZU01000029">
    <property type="protein sequence ID" value="GEP03879.1"/>
    <property type="molecule type" value="Genomic_DNA"/>
</dbReference>
<dbReference type="InterPro" id="IPR035919">
    <property type="entry name" value="EAL_sf"/>
</dbReference>
<feature type="transmembrane region" description="Helical" evidence="1">
    <location>
        <begin position="61"/>
        <end position="81"/>
    </location>
</feature>
<dbReference type="Proteomes" id="UP001156856">
    <property type="component" value="Unassembled WGS sequence"/>
</dbReference>
<dbReference type="PROSITE" id="PS50887">
    <property type="entry name" value="GGDEF"/>
    <property type="match status" value="1"/>
</dbReference>
<dbReference type="SMART" id="SM00052">
    <property type="entry name" value="EAL"/>
    <property type="match status" value="1"/>
</dbReference>
<evidence type="ECO:0000313" key="6">
    <source>
        <dbReference type="EMBL" id="GLS65263.1"/>
    </source>
</evidence>
<dbReference type="Pfam" id="PF00563">
    <property type="entry name" value="EAL"/>
    <property type="match status" value="1"/>
</dbReference>
<sequence>MRPAHPPDAAAPRRRAMRLRRGRRVRPGEPVIPEAGVTSAATLARYMQETRSGLLVETLKLAKYSALTHAAVALTVVGLFWGTAPRAYLIGLLVVIGIASSAAIALAWRFRGHFAGTPSEAEIGRGYRVSGAIALTIGMSWSTMPMVLFPPADADHRMIVVAIAAGLISDAYTLGPILSVSLLFAVPVVLGSFIALATSGDTVAASIAVLLAIYAAFVLFSVRHMSLLSFQRILDRVRVSDQNQTIGLLLREFEASTSDWLWETDRDGRFDHVSERVAQVAGRSAAALQGLPFRDLLACGEGGRQGSGAAEVVAHLHEGTPFQDLVVELPFREGTRWWKLSGKPVLDRTGRLAGFRGVGSDVTASRISEARIAFLASYDPLTGLANRTLFHDLASAECDRAAGTGAPCALLYLDLDGFKTVNDSFGHGAGDQLLRSVAQRLQPFAAEDTWIFRLGGDEFAVLHRCAGAFEASVLARSIIAAVSAPYRIDALAAEIGVSVGIAMTPHDALDPESLLRKADLALYRAKARGKGTFHLFERDLEITQRTRRELEADLKLALQRDEFELHYQPLTSLRDGRVVGFEALLRWRSPTRGFVTPAEFIPVAEATGMIVAIGRFALMAACREAARWPGQIRVAVNISPIQFRTSEFLRDIAAALQATGLEPGRLEIEITESVFLDKTAITMANLHELRSRGIRIALDDFGTGYSSLSYLAKFPVDKIKIDRSFVRDIDGEDGNLAVIEAILAIAQKLSIAVTAEGVETAEQAQVLRVRNCSDIQGFLISPARPAAEIPGLIERVPEDFHRLFPAPPRSETQPRLVAGR</sequence>
<dbReference type="PANTHER" id="PTHR44757:SF2">
    <property type="entry name" value="BIOFILM ARCHITECTURE MAINTENANCE PROTEIN MBAA"/>
    <property type="match status" value="1"/>
</dbReference>
<accession>A0A512J1Y9</accession>
<comment type="caution">
    <text evidence="5">The sequence shown here is derived from an EMBL/GenBank/DDBJ whole genome shotgun (WGS) entry which is preliminary data.</text>
</comment>
<dbReference type="Pfam" id="PF08448">
    <property type="entry name" value="PAS_4"/>
    <property type="match status" value="1"/>
</dbReference>
<evidence type="ECO:0000313" key="8">
    <source>
        <dbReference type="Proteomes" id="UP001156856"/>
    </source>
</evidence>
<dbReference type="InterPro" id="IPR052155">
    <property type="entry name" value="Biofilm_reg_signaling"/>
</dbReference>
<dbReference type="AlphaFoldDB" id="A0A512J1Y9"/>
<dbReference type="InterPro" id="IPR013656">
    <property type="entry name" value="PAS_4"/>
</dbReference>
<feature type="transmembrane region" description="Helical" evidence="1">
    <location>
        <begin position="87"/>
        <end position="108"/>
    </location>
</feature>
<dbReference type="PROSITE" id="PS50113">
    <property type="entry name" value="PAC"/>
    <property type="match status" value="1"/>
</dbReference>
<dbReference type="Proteomes" id="UP000321960">
    <property type="component" value="Unassembled WGS sequence"/>
</dbReference>
<protein>
    <submittedName>
        <fullName evidence="5">GGDEF domain-containing protein</fullName>
    </submittedName>
</protein>
<keyword evidence="8" id="KW-1185">Reference proteome</keyword>
<dbReference type="InterPro" id="IPR000700">
    <property type="entry name" value="PAS-assoc_C"/>
</dbReference>
<dbReference type="CDD" id="cd00130">
    <property type="entry name" value="PAS"/>
    <property type="match status" value="1"/>
</dbReference>
<dbReference type="InterPro" id="IPR000014">
    <property type="entry name" value="PAS"/>
</dbReference>
<dbReference type="Gene3D" id="3.30.70.270">
    <property type="match status" value="1"/>
</dbReference>
<gene>
    <name evidence="6" type="ORF">GCM10007888_36450</name>
    <name evidence="5" type="ORF">MOX02_19170</name>
</gene>
<dbReference type="Gene3D" id="3.20.20.450">
    <property type="entry name" value="EAL domain"/>
    <property type="match status" value="1"/>
</dbReference>
<keyword evidence="1" id="KW-0812">Transmembrane</keyword>
<dbReference type="SMART" id="SM00267">
    <property type="entry name" value="GGDEF"/>
    <property type="match status" value="1"/>
</dbReference>
<dbReference type="SUPFAM" id="SSF141868">
    <property type="entry name" value="EAL domain-like"/>
    <property type="match status" value="1"/>
</dbReference>
<reference evidence="5 7" key="3">
    <citation type="submission" date="2019-07" db="EMBL/GenBank/DDBJ databases">
        <title>Whole genome shotgun sequence of Methylobacterium oxalidis NBRC 107715.</title>
        <authorList>
            <person name="Hosoyama A."/>
            <person name="Uohara A."/>
            <person name="Ohji S."/>
            <person name="Ichikawa N."/>
        </authorList>
    </citation>
    <scope>NUCLEOTIDE SEQUENCE [LARGE SCALE GENOMIC DNA]</scope>
    <source>
        <strain evidence="5 7">NBRC 107715</strain>
    </source>
</reference>
<evidence type="ECO:0000256" key="1">
    <source>
        <dbReference type="SAM" id="Phobius"/>
    </source>
</evidence>
<feature type="domain" description="EAL" evidence="3">
    <location>
        <begin position="547"/>
        <end position="797"/>
    </location>
</feature>
<evidence type="ECO:0000259" key="3">
    <source>
        <dbReference type="PROSITE" id="PS50883"/>
    </source>
</evidence>
<organism evidence="5 7">
    <name type="scientific">Methylobacterium oxalidis</name>
    <dbReference type="NCBI Taxonomy" id="944322"/>
    <lineage>
        <taxon>Bacteria</taxon>
        <taxon>Pseudomonadati</taxon>
        <taxon>Pseudomonadota</taxon>
        <taxon>Alphaproteobacteria</taxon>
        <taxon>Hyphomicrobiales</taxon>
        <taxon>Methylobacteriaceae</taxon>
        <taxon>Methylobacterium</taxon>
    </lineage>
</organism>
<feature type="domain" description="GGDEF" evidence="4">
    <location>
        <begin position="406"/>
        <end position="538"/>
    </location>
</feature>
<dbReference type="EMBL" id="BSPK01000067">
    <property type="protein sequence ID" value="GLS65263.1"/>
    <property type="molecule type" value="Genomic_DNA"/>
</dbReference>
<reference evidence="6" key="4">
    <citation type="submission" date="2023-01" db="EMBL/GenBank/DDBJ databases">
        <title>Draft genome sequence of Methylobacterium oxalidis strain NBRC 107715.</title>
        <authorList>
            <person name="Sun Q."/>
            <person name="Mori K."/>
        </authorList>
    </citation>
    <scope>NUCLEOTIDE SEQUENCE</scope>
    <source>
        <strain evidence="6">NBRC 107715</strain>
    </source>
</reference>
<feature type="transmembrane region" description="Helical" evidence="1">
    <location>
        <begin position="129"/>
        <end position="150"/>
    </location>
</feature>
<dbReference type="CDD" id="cd01948">
    <property type="entry name" value="EAL"/>
    <property type="match status" value="1"/>
</dbReference>
<dbReference type="InterPro" id="IPR029787">
    <property type="entry name" value="Nucleotide_cyclase"/>
</dbReference>
<dbReference type="SUPFAM" id="SSF55073">
    <property type="entry name" value="Nucleotide cyclase"/>
    <property type="match status" value="1"/>
</dbReference>
<dbReference type="SUPFAM" id="SSF55785">
    <property type="entry name" value="PYP-like sensor domain (PAS domain)"/>
    <property type="match status" value="1"/>
</dbReference>
<dbReference type="Gene3D" id="3.30.450.20">
    <property type="entry name" value="PAS domain"/>
    <property type="match status" value="1"/>
</dbReference>
<dbReference type="CDD" id="cd01949">
    <property type="entry name" value="GGDEF"/>
    <property type="match status" value="1"/>
</dbReference>
<dbReference type="InterPro" id="IPR000160">
    <property type="entry name" value="GGDEF_dom"/>
</dbReference>
<name>A0A512J1Y9_9HYPH</name>
<evidence type="ECO:0000259" key="2">
    <source>
        <dbReference type="PROSITE" id="PS50113"/>
    </source>
</evidence>
<dbReference type="InterPro" id="IPR035965">
    <property type="entry name" value="PAS-like_dom_sf"/>
</dbReference>
<dbReference type="PANTHER" id="PTHR44757">
    <property type="entry name" value="DIGUANYLATE CYCLASE DGCP"/>
    <property type="match status" value="1"/>
</dbReference>